<reference evidence="6 7" key="1">
    <citation type="submission" date="2019-08" db="EMBL/GenBank/DDBJ databases">
        <title>In-depth cultivation of the pig gut microbiome towards novel bacterial diversity and tailored functional studies.</title>
        <authorList>
            <person name="Wylensek D."/>
            <person name="Hitch T.C.A."/>
            <person name="Clavel T."/>
        </authorList>
    </citation>
    <scope>NUCLEOTIDE SEQUENCE [LARGE SCALE GENOMIC DNA]</scope>
    <source>
        <strain evidence="6 7">WCA-MUC-591-APC-4B</strain>
    </source>
</reference>
<dbReference type="GO" id="GO:0003700">
    <property type="term" value="F:DNA-binding transcription factor activity"/>
    <property type="evidence" value="ECO:0007669"/>
    <property type="project" value="InterPro"/>
</dbReference>
<dbReference type="FunFam" id="1.10.10.10:FF:000001">
    <property type="entry name" value="LysR family transcriptional regulator"/>
    <property type="match status" value="1"/>
</dbReference>
<dbReference type="Gene3D" id="1.10.10.10">
    <property type="entry name" value="Winged helix-like DNA-binding domain superfamily/Winged helix DNA-binding domain"/>
    <property type="match status" value="1"/>
</dbReference>
<keyword evidence="3" id="KW-0238">DNA-binding</keyword>
<keyword evidence="4" id="KW-0804">Transcription</keyword>
<evidence type="ECO:0000313" key="6">
    <source>
        <dbReference type="EMBL" id="MST70258.1"/>
    </source>
</evidence>
<protein>
    <submittedName>
        <fullName evidence="6">LysR family transcriptional regulator</fullName>
    </submittedName>
</protein>
<dbReference type="PANTHER" id="PTHR30126">
    <property type="entry name" value="HTH-TYPE TRANSCRIPTIONAL REGULATOR"/>
    <property type="match status" value="1"/>
</dbReference>
<dbReference type="Pfam" id="PF03466">
    <property type="entry name" value="LysR_substrate"/>
    <property type="match status" value="1"/>
</dbReference>
<comment type="caution">
    <text evidence="6">The sequence shown here is derived from an EMBL/GenBank/DDBJ whole genome shotgun (WGS) entry which is preliminary data.</text>
</comment>
<dbReference type="PROSITE" id="PS50931">
    <property type="entry name" value="HTH_LYSR"/>
    <property type="match status" value="1"/>
</dbReference>
<gene>
    <name evidence="6" type="ORF">FYJ65_02700</name>
</gene>
<comment type="similarity">
    <text evidence="1">Belongs to the LysR transcriptional regulatory family.</text>
</comment>
<dbReference type="InterPro" id="IPR000847">
    <property type="entry name" value="LysR_HTH_N"/>
</dbReference>
<evidence type="ECO:0000256" key="4">
    <source>
        <dbReference type="ARBA" id="ARBA00023163"/>
    </source>
</evidence>
<dbReference type="PANTHER" id="PTHR30126:SF40">
    <property type="entry name" value="HTH-TYPE TRANSCRIPTIONAL REGULATOR GLTR"/>
    <property type="match status" value="1"/>
</dbReference>
<organism evidence="6 7">
    <name type="scientific">Mogibacterium kristiansenii</name>
    <dbReference type="NCBI Taxonomy" id="2606708"/>
    <lineage>
        <taxon>Bacteria</taxon>
        <taxon>Bacillati</taxon>
        <taxon>Bacillota</taxon>
        <taxon>Clostridia</taxon>
        <taxon>Peptostreptococcales</taxon>
        <taxon>Anaerovoracaceae</taxon>
        <taxon>Mogibacterium</taxon>
    </lineage>
</organism>
<accession>A0A6N7XGB0</accession>
<dbReference type="EMBL" id="VUNA01000004">
    <property type="protein sequence ID" value="MST70258.1"/>
    <property type="molecule type" value="Genomic_DNA"/>
</dbReference>
<dbReference type="InterPro" id="IPR036390">
    <property type="entry name" value="WH_DNA-bd_sf"/>
</dbReference>
<keyword evidence="7" id="KW-1185">Reference proteome</keyword>
<name>A0A6N7XGB0_9FIRM</name>
<evidence type="ECO:0000259" key="5">
    <source>
        <dbReference type="PROSITE" id="PS50931"/>
    </source>
</evidence>
<evidence type="ECO:0000256" key="1">
    <source>
        <dbReference type="ARBA" id="ARBA00009437"/>
    </source>
</evidence>
<keyword evidence="2" id="KW-0805">Transcription regulation</keyword>
<feature type="domain" description="HTH lysR-type" evidence="5">
    <location>
        <begin position="1"/>
        <end position="58"/>
    </location>
</feature>
<dbReference type="SUPFAM" id="SSF46785">
    <property type="entry name" value="Winged helix' DNA-binding domain"/>
    <property type="match status" value="1"/>
</dbReference>
<sequence>MDIQKLDYFLTAADTGNFTQAADQCRIAQTTMSKYIAQLESEFNCKLFYRTNKGCELTDQGQIFYEKALVMKKDYANLVAALKQDHSRDLNLGLDGSHFYVSLFTDFQTAYRDVNLKAAFGSEKELVSDLVHQRLHAIVMPDNISEKVRSYPEIRSIDILKALDYLVFPPNTVRHFGSIEKAIENLPLITKSVDEEYYEYCRTNLHKKYGTTFHEVRVARSQDVQTMMLALSQGFAILPLSEVDADSDFECFPLGEEFVEMLQLFYSTKYMNDPLRKLIEFINQHGIVTC</sequence>
<dbReference type="AlphaFoldDB" id="A0A6N7XGB0"/>
<dbReference type="Pfam" id="PF00126">
    <property type="entry name" value="HTH_1"/>
    <property type="match status" value="1"/>
</dbReference>
<evidence type="ECO:0000313" key="7">
    <source>
        <dbReference type="Proteomes" id="UP000469424"/>
    </source>
</evidence>
<evidence type="ECO:0000256" key="3">
    <source>
        <dbReference type="ARBA" id="ARBA00023125"/>
    </source>
</evidence>
<dbReference type="RefSeq" id="WP_154553822.1">
    <property type="nucleotide sequence ID" value="NZ_JAQXUZ010000015.1"/>
</dbReference>
<evidence type="ECO:0000256" key="2">
    <source>
        <dbReference type="ARBA" id="ARBA00023015"/>
    </source>
</evidence>
<proteinExistence type="inferred from homology"/>
<dbReference type="PRINTS" id="PR00039">
    <property type="entry name" value="HTHLYSR"/>
</dbReference>
<dbReference type="SUPFAM" id="SSF53850">
    <property type="entry name" value="Periplasmic binding protein-like II"/>
    <property type="match status" value="1"/>
</dbReference>
<dbReference type="InterPro" id="IPR005119">
    <property type="entry name" value="LysR_subst-bd"/>
</dbReference>
<dbReference type="InterPro" id="IPR036388">
    <property type="entry name" value="WH-like_DNA-bd_sf"/>
</dbReference>
<dbReference type="GO" id="GO:0000976">
    <property type="term" value="F:transcription cis-regulatory region binding"/>
    <property type="evidence" value="ECO:0007669"/>
    <property type="project" value="TreeGrafter"/>
</dbReference>
<dbReference type="Proteomes" id="UP000469424">
    <property type="component" value="Unassembled WGS sequence"/>
</dbReference>